<reference evidence="2 3" key="1">
    <citation type="submission" date="2020-09" db="EMBL/GenBank/DDBJ databases">
        <title>Paenibacillus sp. CAU 1523 isolated from sand of Haeundae Beach.</title>
        <authorList>
            <person name="Kim W."/>
        </authorList>
    </citation>
    <scope>NUCLEOTIDE SEQUENCE [LARGE SCALE GENOMIC DNA]</scope>
    <source>
        <strain evidence="2 3">CAU 1523</strain>
    </source>
</reference>
<dbReference type="EMBL" id="JACYTN010000045">
    <property type="protein sequence ID" value="MBD8501232.1"/>
    <property type="molecule type" value="Genomic_DNA"/>
</dbReference>
<name>A0ABR9B752_9BACL</name>
<protein>
    <submittedName>
        <fullName evidence="2">SMI1/KNR4 family protein</fullName>
    </submittedName>
</protein>
<dbReference type="SMART" id="SM00860">
    <property type="entry name" value="SMI1_KNR4"/>
    <property type="match status" value="1"/>
</dbReference>
<feature type="domain" description="Knr4/Smi1-like" evidence="1">
    <location>
        <begin position="36"/>
        <end position="147"/>
    </location>
</feature>
<gene>
    <name evidence="2" type="ORF">IFO66_23440</name>
</gene>
<comment type="caution">
    <text evidence="2">The sequence shown here is derived from an EMBL/GenBank/DDBJ whole genome shotgun (WGS) entry which is preliminary data.</text>
</comment>
<dbReference type="InterPro" id="IPR018958">
    <property type="entry name" value="Knr4/Smi1-like_dom"/>
</dbReference>
<dbReference type="Proteomes" id="UP000634529">
    <property type="component" value="Unassembled WGS sequence"/>
</dbReference>
<evidence type="ECO:0000259" key="1">
    <source>
        <dbReference type="SMART" id="SM00860"/>
    </source>
</evidence>
<dbReference type="Pfam" id="PF09346">
    <property type="entry name" value="SMI1_KNR4"/>
    <property type="match status" value="1"/>
</dbReference>
<dbReference type="Gene3D" id="3.40.1580.10">
    <property type="entry name" value="SMI1/KNR4-like"/>
    <property type="match status" value="1"/>
</dbReference>
<accession>A0ABR9B752</accession>
<organism evidence="2 3">
    <name type="scientific">Paenibacillus arenosi</name>
    <dbReference type="NCBI Taxonomy" id="2774142"/>
    <lineage>
        <taxon>Bacteria</taxon>
        <taxon>Bacillati</taxon>
        <taxon>Bacillota</taxon>
        <taxon>Bacilli</taxon>
        <taxon>Bacillales</taxon>
        <taxon>Paenibacillaceae</taxon>
        <taxon>Paenibacillus</taxon>
    </lineage>
</organism>
<keyword evidence="3" id="KW-1185">Reference proteome</keyword>
<proteinExistence type="predicted"/>
<sequence length="188" mass="22046">MNEIERILNNFKQEQTNIKTKNLHANRPITLYSNPPVNEDYLLKFQEGIQTKLPSDYIDFLKVNDGAVLYPDNQNTQLDIFSVYLLVYEKDMLPISSSLSLLPFARYETTTFYMDLSKLQLRKYIVFSSSTGRHYDAHMCFKDWLQTILSNPKYFNSYASKVFHAHTVPYYASIQELVEVSRAFKINI</sequence>
<dbReference type="InterPro" id="IPR037883">
    <property type="entry name" value="Knr4/Smi1-like_sf"/>
</dbReference>
<dbReference type="SUPFAM" id="SSF160631">
    <property type="entry name" value="SMI1/KNR4-like"/>
    <property type="match status" value="1"/>
</dbReference>
<evidence type="ECO:0000313" key="3">
    <source>
        <dbReference type="Proteomes" id="UP000634529"/>
    </source>
</evidence>
<evidence type="ECO:0000313" key="2">
    <source>
        <dbReference type="EMBL" id="MBD8501232.1"/>
    </source>
</evidence>
<dbReference type="RefSeq" id="WP_192027434.1">
    <property type="nucleotide sequence ID" value="NZ_JACYTN010000045.1"/>
</dbReference>